<dbReference type="EMBL" id="LJGU01000131">
    <property type="protein sequence ID" value="OEV01753.1"/>
    <property type="molecule type" value="Genomic_DNA"/>
</dbReference>
<dbReference type="PANTHER" id="PTHR21496">
    <property type="entry name" value="FERREDOXIN-RELATED"/>
    <property type="match status" value="1"/>
</dbReference>
<dbReference type="GO" id="GO:0004497">
    <property type="term" value="F:monooxygenase activity"/>
    <property type="evidence" value="ECO:0007669"/>
    <property type="project" value="UniProtKB-ARBA"/>
</dbReference>
<keyword evidence="4" id="KW-0411">Iron-sulfur</keyword>
<dbReference type="STRING" id="1075402.AN216_17015"/>
<evidence type="ECO:0000313" key="8">
    <source>
        <dbReference type="Proteomes" id="UP000176101"/>
    </source>
</evidence>
<protein>
    <submittedName>
        <fullName evidence="7">(2Fe-2S)-binding protein</fullName>
    </submittedName>
</protein>
<dbReference type="AlphaFoldDB" id="A0A1E7KCT9"/>
<dbReference type="InterPro" id="IPR036922">
    <property type="entry name" value="Rieske_2Fe-2S_sf"/>
</dbReference>
<evidence type="ECO:0000256" key="4">
    <source>
        <dbReference type="ARBA" id="ARBA00023014"/>
    </source>
</evidence>
<dbReference type="PATRIC" id="fig|1075402.3.peg.2350"/>
<feature type="transmembrane region" description="Helical" evidence="5">
    <location>
        <begin position="148"/>
        <end position="168"/>
    </location>
</feature>
<reference evidence="7 8" key="1">
    <citation type="journal article" date="2016" name="Front. Microbiol.">
        <title>Comparative Genomics Analysis of Streptomyces Species Reveals Their Adaptation to the Marine Environment and Their Diversity at the Genomic Level.</title>
        <authorList>
            <person name="Tian X."/>
            <person name="Zhang Z."/>
            <person name="Yang T."/>
            <person name="Chen M."/>
            <person name="Li J."/>
            <person name="Chen F."/>
            <person name="Yang J."/>
            <person name="Li W."/>
            <person name="Zhang B."/>
            <person name="Zhang Z."/>
            <person name="Wu J."/>
            <person name="Zhang C."/>
            <person name="Long L."/>
            <person name="Xiao J."/>
        </authorList>
    </citation>
    <scope>NUCLEOTIDE SEQUENCE [LARGE SCALE GENOMIC DNA]</scope>
    <source>
        <strain evidence="7 8">SCSIO 02100</strain>
    </source>
</reference>
<dbReference type="InterPro" id="IPR019251">
    <property type="entry name" value="DUF2231_TM"/>
</dbReference>
<dbReference type="PROSITE" id="PS51296">
    <property type="entry name" value="RIESKE"/>
    <property type="match status" value="1"/>
</dbReference>
<comment type="caution">
    <text evidence="7">The sequence shown here is derived from an EMBL/GenBank/DDBJ whole genome shotgun (WGS) entry which is preliminary data.</text>
</comment>
<feature type="domain" description="Rieske" evidence="6">
    <location>
        <begin position="189"/>
        <end position="285"/>
    </location>
</feature>
<dbReference type="Pfam" id="PF00355">
    <property type="entry name" value="Rieske"/>
    <property type="match status" value="1"/>
</dbReference>
<proteinExistence type="predicted"/>
<dbReference type="InterPro" id="IPR017941">
    <property type="entry name" value="Rieske_2Fe-2S"/>
</dbReference>
<keyword evidence="3" id="KW-0408">Iron</keyword>
<keyword evidence="5" id="KW-0812">Transmembrane</keyword>
<name>A0A1E7KCT9_9ACTN</name>
<dbReference type="GO" id="GO:0051537">
    <property type="term" value="F:2 iron, 2 sulfur cluster binding"/>
    <property type="evidence" value="ECO:0007669"/>
    <property type="project" value="UniProtKB-KW"/>
</dbReference>
<dbReference type="Pfam" id="PF09990">
    <property type="entry name" value="DUF2231"/>
    <property type="match status" value="1"/>
</dbReference>
<evidence type="ECO:0000256" key="1">
    <source>
        <dbReference type="ARBA" id="ARBA00022714"/>
    </source>
</evidence>
<dbReference type="Proteomes" id="UP000176101">
    <property type="component" value="Unassembled WGS sequence"/>
</dbReference>
<dbReference type="PANTHER" id="PTHR21496:SF23">
    <property type="entry name" value="3-PHENYLPROPIONATE_CINNAMIC ACID DIOXYGENASE FERREDOXIN SUBUNIT"/>
    <property type="match status" value="1"/>
</dbReference>
<evidence type="ECO:0000313" key="7">
    <source>
        <dbReference type="EMBL" id="OEV01753.1"/>
    </source>
</evidence>
<keyword evidence="8" id="KW-1185">Reference proteome</keyword>
<dbReference type="GO" id="GO:0046872">
    <property type="term" value="F:metal ion binding"/>
    <property type="evidence" value="ECO:0007669"/>
    <property type="project" value="UniProtKB-KW"/>
</dbReference>
<keyword evidence="2" id="KW-0479">Metal-binding</keyword>
<keyword evidence="5" id="KW-0472">Membrane</keyword>
<accession>A0A1E7KCT9</accession>
<keyword evidence="1" id="KW-0001">2Fe-2S</keyword>
<evidence type="ECO:0000256" key="5">
    <source>
        <dbReference type="SAM" id="Phobius"/>
    </source>
</evidence>
<dbReference type="SUPFAM" id="SSF50022">
    <property type="entry name" value="ISP domain"/>
    <property type="match status" value="1"/>
</dbReference>
<dbReference type="GO" id="GO:0016705">
    <property type="term" value="F:oxidoreductase activity, acting on paired donors, with incorporation or reduction of molecular oxygen"/>
    <property type="evidence" value="ECO:0007669"/>
    <property type="project" value="UniProtKB-ARBA"/>
</dbReference>
<evidence type="ECO:0000256" key="2">
    <source>
        <dbReference type="ARBA" id="ARBA00022723"/>
    </source>
</evidence>
<feature type="transmembrane region" description="Helical" evidence="5">
    <location>
        <begin position="117"/>
        <end position="136"/>
    </location>
</feature>
<dbReference type="Gene3D" id="2.102.10.10">
    <property type="entry name" value="Rieske [2Fe-2S] iron-sulphur domain"/>
    <property type="match status" value="1"/>
</dbReference>
<feature type="transmembrane region" description="Helical" evidence="5">
    <location>
        <begin position="83"/>
        <end position="105"/>
    </location>
</feature>
<keyword evidence="5" id="KW-1133">Transmembrane helix</keyword>
<evidence type="ECO:0000256" key="3">
    <source>
        <dbReference type="ARBA" id="ARBA00023004"/>
    </source>
</evidence>
<organism evidence="7 8">
    <name type="scientific">Streptomyces oceani</name>
    <dbReference type="NCBI Taxonomy" id="1075402"/>
    <lineage>
        <taxon>Bacteria</taxon>
        <taxon>Bacillati</taxon>
        <taxon>Actinomycetota</taxon>
        <taxon>Actinomycetes</taxon>
        <taxon>Kitasatosporales</taxon>
        <taxon>Streptomycetaceae</taxon>
        <taxon>Streptomyces</taxon>
    </lineage>
</organism>
<dbReference type="CDD" id="cd03467">
    <property type="entry name" value="Rieske"/>
    <property type="match status" value="1"/>
</dbReference>
<evidence type="ECO:0000259" key="6">
    <source>
        <dbReference type="PROSITE" id="PS51296"/>
    </source>
</evidence>
<gene>
    <name evidence="7" type="ORF">AN216_17015</name>
</gene>
<sequence>MPDALARVPLAGPLDRLARLETLDGVNASLRRGIRRLPLGAYRDVLRGRWLGHPLHPVLVQVPIGSWTSAAVLDLFPGARRDSAALVALGVLAAGPAALAGWVDWAEQHPEQQRTGLVHALANTVAVGLYAGSLAARLRGRGVRGRALGFAGLTAASAGGVLGGHLAYRQAVGGNKAEPVRHLAGADWRELGPLADFPAGEPVRVQLGAVPLFVLREGDGEVRVLAEQCSHQAGPLADGEIADGCVTCPWHGSVFRLADGWNIAGPATAPQPVFETRVRDDGVLEARPGPPG</sequence>